<feature type="domain" description="Peptidase M15C" evidence="1">
    <location>
        <begin position="69"/>
        <end position="133"/>
    </location>
</feature>
<dbReference type="Proteomes" id="UP000016895">
    <property type="component" value="Chromosome 1"/>
</dbReference>
<dbReference type="InterPro" id="IPR009045">
    <property type="entry name" value="Zn_M74/Hedgehog-like"/>
</dbReference>
<dbReference type="GO" id="GO:0008233">
    <property type="term" value="F:peptidase activity"/>
    <property type="evidence" value="ECO:0007669"/>
    <property type="project" value="InterPro"/>
</dbReference>
<dbReference type="PATRIC" id="fig|1260221.3.peg.3333"/>
<dbReference type="CDD" id="cd14845">
    <property type="entry name" value="L-Ala-D-Glu_peptidase_like"/>
    <property type="match status" value="1"/>
</dbReference>
<evidence type="ECO:0000259" key="1">
    <source>
        <dbReference type="Pfam" id="PF13539"/>
    </source>
</evidence>
<evidence type="ECO:0000313" key="2">
    <source>
        <dbReference type="EMBL" id="CCO59492.1"/>
    </source>
</evidence>
<reference evidence="2 3" key="1">
    <citation type="journal article" date="2013" name="ISME J.">
        <title>Comparative genomics of pathogenic lineages of Vibrio nigripulchritudo identifies virulence-associated traits.</title>
        <authorList>
            <person name="Goudenege D."/>
            <person name="Labreuche Y."/>
            <person name="Krin E."/>
            <person name="Ansquer D."/>
            <person name="Mangenot S."/>
            <person name="Calteau A."/>
            <person name="Medigue C."/>
            <person name="Mazel D."/>
            <person name="Polz M.F."/>
            <person name="Le Roux F."/>
        </authorList>
    </citation>
    <scope>NUCLEOTIDE SEQUENCE [LARGE SCALE GENOMIC DNA]</scope>
    <source>
        <strain evidence="3">SnF1</strain>
    </source>
</reference>
<dbReference type="EMBL" id="FO203526">
    <property type="protein sequence ID" value="CCO59492.1"/>
    <property type="molecule type" value="Genomic_DNA"/>
</dbReference>
<evidence type="ECO:0000313" key="3">
    <source>
        <dbReference type="Proteomes" id="UP000016895"/>
    </source>
</evidence>
<organism evidence="2 3">
    <name type="scientific">Vibrio nigripulchritudo</name>
    <dbReference type="NCBI Taxonomy" id="28173"/>
    <lineage>
        <taxon>Bacteria</taxon>
        <taxon>Pseudomonadati</taxon>
        <taxon>Pseudomonadota</taxon>
        <taxon>Gammaproteobacteria</taxon>
        <taxon>Vibrionales</taxon>
        <taxon>Vibrionaceae</taxon>
        <taxon>Vibrio</taxon>
    </lineage>
</organism>
<accession>U4K9Y3</accession>
<dbReference type="Pfam" id="PF13539">
    <property type="entry name" value="Peptidase_M15_4"/>
    <property type="match status" value="1"/>
</dbReference>
<dbReference type="RefSeq" id="WP_022551919.1">
    <property type="nucleotide sequence ID" value="NC_022528.1"/>
</dbReference>
<name>U4K9Y3_9VIBR</name>
<dbReference type="AlphaFoldDB" id="U4K9Y3"/>
<dbReference type="Gene3D" id="3.30.1380.10">
    <property type="match status" value="1"/>
</dbReference>
<protein>
    <recommendedName>
        <fullName evidence="1">Peptidase M15C domain-containing protein</fullName>
    </recommendedName>
</protein>
<proteinExistence type="predicted"/>
<dbReference type="STRING" id="28173.VIBNI_A3515"/>
<sequence>MHNRKAVSKWALSARSEARMMGVKTELKEVVRLALTYSRYDFGITSGVRTAKEQNELYLKNASQLDGYQRKSKHQTGDAIDFVAYDENGRVTWDFRYYEAIADAFKRAASELKTPIVWGGDWRTFKDGPHIELARSNTI</sequence>
<keyword evidence="3" id="KW-1185">Reference proteome</keyword>
<dbReference type="KEGG" id="vni:VIBNI_A3515"/>
<gene>
    <name evidence="2" type="ORF">VIBNI_A3515</name>
</gene>
<dbReference type="InterPro" id="IPR039561">
    <property type="entry name" value="Peptidase_M15C"/>
</dbReference>
<dbReference type="SUPFAM" id="SSF55166">
    <property type="entry name" value="Hedgehog/DD-peptidase"/>
    <property type="match status" value="1"/>
</dbReference>